<evidence type="ECO:0000256" key="1">
    <source>
        <dbReference type="ARBA" id="ARBA00022679"/>
    </source>
</evidence>
<accession>A0ABV6JVM7</accession>
<dbReference type="Gene3D" id="3.90.550.10">
    <property type="entry name" value="Spore Coat Polysaccharide Biosynthesis Protein SpsA, Chain A"/>
    <property type="match status" value="1"/>
</dbReference>
<reference evidence="5 6" key="1">
    <citation type="submission" date="2024-09" db="EMBL/GenBank/DDBJ databases">
        <authorList>
            <person name="Sun Q."/>
            <person name="Mori K."/>
        </authorList>
    </citation>
    <scope>NUCLEOTIDE SEQUENCE [LARGE SCALE GENOMIC DNA]</scope>
    <source>
        <strain evidence="5 6">TBRC 5777</strain>
    </source>
</reference>
<dbReference type="InterPro" id="IPR050065">
    <property type="entry name" value="GlmU-like"/>
</dbReference>
<dbReference type="InterPro" id="IPR029044">
    <property type="entry name" value="Nucleotide-diphossugar_trans"/>
</dbReference>
<feature type="domain" description="MobA-like NTP transferase" evidence="4">
    <location>
        <begin position="7"/>
        <end position="99"/>
    </location>
</feature>
<organism evidence="5 6">
    <name type="scientific">Roseomonas elaeocarpi</name>
    <dbReference type="NCBI Taxonomy" id="907779"/>
    <lineage>
        <taxon>Bacteria</taxon>
        <taxon>Pseudomonadati</taxon>
        <taxon>Pseudomonadota</taxon>
        <taxon>Alphaproteobacteria</taxon>
        <taxon>Acetobacterales</taxon>
        <taxon>Roseomonadaceae</taxon>
        <taxon>Roseomonas</taxon>
    </lineage>
</organism>
<evidence type="ECO:0000313" key="5">
    <source>
        <dbReference type="EMBL" id="MFC0408376.1"/>
    </source>
</evidence>
<evidence type="ECO:0000259" key="4">
    <source>
        <dbReference type="Pfam" id="PF12804"/>
    </source>
</evidence>
<dbReference type="Proteomes" id="UP001589865">
    <property type="component" value="Unassembled WGS sequence"/>
</dbReference>
<keyword evidence="1" id="KW-0808">Transferase</keyword>
<evidence type="ECO:0000313" key="6">
    <source>
        <dbReference type="Proteomes" id="UP001589865"/>
    </source>
</evidence>
<dbReference type="SUPFAM" id="SSF53448">
    <property type="entry name" value="Nucleotide-diphospho-sugar transferases"/>
    <property type="match status" value="1"/>
</dbReference>
<sequence length="271" mass="29510">MIDLRTAMVLAAGQGTRMRPLSESVPKPLLRLAGQPLLTHILDRLEEAGVERVVVNAHHLAEQVEAACVARETPRCEVIVEPVLRGTGGGVLGALPRLQALAAESQARALAAEGVPAEGALFTEGPWPFAVVNGDSYWLNGPRPALRRLAERFEAGEMDGLLLLARSATAEAEVGIGDFAMDPLGRLRRPKEFEVVPYTFAGVQILHPRLFRDPPEGDANGAFSLNRLYDRAIEAGRLWGLVHDGAWFHLSRPADLDHAEERLAQGLVRFF</sequence>
<dbReference type="RefSeq" id="WP_377044132.1">
    <property type="nucleotide sequence ID" value="NZ_JBHLUN010000006.1"/>
</dbReference>
<dbReference type="PANTHER" id="PTHR43584:SF8">
    <property type="entry name" value="N-ACETYLMURAMATE ALPHA-1-PHOSPHATE URIDYLYLTRANSFERASE"/>
    <property type="match status" value="1"/>
</dbReference>
<dbReference type="PANTHER" id="PTHR43584">
    <property type="entry name" value="NUCLEOTIDYL TRANSFERASE"/>
    <property type="match status" value="1"/>
</dbReference>
<dbReference type="InterPro" id="IPR025877">
    <property type="entry name" value="MobA-like_NTP_Trfase"/>
</dbReference>
<evidence type="ECO:0000256" key="2">
    <source>
        <dbReference type="ARBA" id="ARBA00022695"/>
    </source>
</evidence>
<dbReference type="Pfam" id="PF12804">
    <property type="entry name" value="NTP_transf_3"/>
    <property type="match status" value="1"/>
</dbReference>
<dbReference type="CDD" id="cd06422">
    <property type="entry name" value="NTP_transferase_like_1"/>
    <property type="match status" value="1"/>
</dbReference>
<name>A0ABV6JVM7_9PROT</name>
<proteinExistence type="predicted"/>
<keyword evidence="3" id="KW-0460">Magnesium</keyword>
<protein>
    <submittedName>
        <fullName evidence="5">Nucleotidyltransferase family protein</fullName>
    </submittedName>
</protein>
<keyword evidence="2" id="KW-0548">Nucleotidyltransferase</keyword>
<evidence type="ECO:0000256" key="3">
    <source>
        <dbReference type="ARBA" id="ARBA00022842"/>
    </source>
</evidence>
<dbReference type="EMBL" id="JBHLUN010000006">
    <property type="protein sequence ID" value="MFC0408376.1"/>
    <property type="molecule type" value="Genomic_DNA"/>
</dbReference>
<comment type="caution">
    <text evidence="5">The sequence shown here is derived from an EMBL/GenBank/DDBJ whole genome shotgun (WGS) entry which is preliminary data.</text>
</comment>
<gene>
    <name evidence="5" type="ORF">ACFFGY_08970</name>
</gene>
<keyword evidence="6" id="KW-1185">Reference proteome</keyword>